<comment type="caution">
    <text evidence="1">The sequence shown here is derived from an EMBL/GenBank/DDBJ whole genome shotgun (WGS) entry which is preliminary data.</text>
</comment>
<feature type="non-terminal residue" evidence="1">
    <location>
        <position position="1"/>
    </location>
</feature>
<dbReference type="EMBL" id="JAMHFX010000218">
    <property type="protein sequence ID" value="MCO1623218.1"/>
    <property type="molecule type" value="Genomic_DNA"/>
</dbReference>
<gene>
    <name evidence="1" type="ORF">M8C81_21680</name>
</gene>
<dbReference type="RefSeq" id="WP_252461041.1">
    <property type="nucleotide sequence ID" value="NZ_JAMHFX010000218.1"/>
</dbReference>
<reference evidence="1" key="2">
    <citation type="submission" date="2023-08" db="EMBL/GenBank/DDBJ databases">
        <title>Isolation, Identification, Denitrification Characteristics of A Highly Efficient Aerobic Denitrifying Bacterial Strain DS2.</title>
        <authorList>
            <person name="Wang H."/>
        </authorList>
    </citation>
    <scope>NUCLEOTIDE SEQUENCE</scope>
    <source>
        <strain evidence="1">DS2</strain>
    </source>
</reference>
<sequence length="61" mass="6820">APERNREHSIGDQVSALNVGFMERLRGLGAAGENKKGPPFGEPFLILRMVRHQESKHLINI</sequence>
<dbReference type="AlphaFoldDB" id="A0AAW5HNE2"/>
<reference evidence="1" key="1">
    <citation type="submission" date="2022-05" db="EMBL/GenBank/DDBJ databases">
        <authorList>
            <person name="Yi M."/>
        </authorList>
    </citation>
    <scope>NUCLEOTIDE SEQUENCE</scope>
    <source>
        <strain evidence="1">DS2</strain>
    </source>
</reference>
<organism evidence="1 2">
    <name type="scientific">Pseudomonas putida</name>
    <name type="common">Arthrobacter siderocapsulatus</name>
    <dbReference type="NCBI Taxonomy" id="303"/>
    <lineage>
        <taxon>Bacteria</taxon>
        <taxon>Pseudomonadati</taxon>
        <taxon>Pseudomonadota</taxon>
        <taxon>Gammaproteobacteria</taxon>
        <taxon>Pseudomonadales</taxon>
        <taxon>Pseudomonadaceae</taxon>
        <taxon>Pseudomonas</taxon>
    </lineage>
</organism>
<protein>
    <submittedName>
        <fullName evidence="1">Uncharacterized protein</fullName>
    </submittedName>
</protein>
<evidence type="ECO:0000313" key="2">
    <source>
        <dbReference type="Proteomes" id="UP001202943"/>
    </source>
</evidence>
<accession>A0AAW5HNE2</accession>
<proteinExistence type="predicted"/>
<name>A0AAW5HNE2_PSEPU</name>
<evidence type="ECO:0000313" key="1">
    <source>
        <dbReference type="EMBL" id="MCO1623218.1"/>
    </source>
</evidence>
<dbReference type="Proteomes" id="UP001202943">
    <property type="component" value="Unassembled WGS sequence"/>
</dbReference>